<keyword evidence="7 9" id="KW-1133">Transmembrane helix</keyword>
<dbReference type="Gene3D" id="3.40.50.300">
    <property type="entry name" value="P-loop containing nucleotide triphosphate hydrolases"/>
    <property type="match status" value="1"/>
</dbReference>
<dbReference type="STRING" id="229921.ADN01_09770"/>
<feature type="transmembrane region" description="Helical" evidence="9">
    <location>
        <begin position="180"/>
        <end position="197"/>
    </location>
</feature>
<comment type="subcellular location">
    <subcellularLocation>
        <location evidence="1">Cell membrane</location>
        <topology evidence="1">Multi-pass membrane protein</topology>
    </subcellularLocation>
</comment>
<feature type="transmembrane region" description="Helical" evidence="9">
    <location>
        <begin position="274"/>
        <end position="299"/>
    </location>
</feature>
<gene>
    <name evidence="12" type="ORF">ADN01_09770</name>
</gene>
<dbReference type="AlphaFoldDB" id="A0A0P6XF48"/>
<dbReference type="InterPro" id="IPR003593">
    <property type="entry name" value="AAA+_ATPase"/>
</dbReference>
<dbReference type="InterPro" id="IPR017871">
    <property type="entry name" value="ABC_transporter-like_CS"/>
</dbReference>
<dbReference type="CDD" id="cd03254">
    <property type="entry name" value="ABCC_Glucan_exporter_like"/>
    <property type="match status" value="1"/>
</dbReference>
<feature type="transmembrane region" description="Helical" evidence="9">
    <location>
        <begin position="153"/>
        <end position="174"/>
    </location>
</feature>
<evidence type="ECO:0000259" key="11">
    <source>
        <dbReference type="PROSITE" id="PS50929"/>
    </source>
</evidence>
<evidence type="ECO:0000256" key="4">
    <source>
        <dbReference type="ARBA" id="ARBA00022692"/>
    </source>
</evidence>
<evidence type="ECO:0000313" key="13">
    <source>
        <dbReference type="Proteomes" id="UP000050501"/>
    </source>
</evidence>
<name>A0A0P6XF48_9CHLR</name>
<dbReference type="InterPro" id="IPR027417">
    <property type="entry name" value="P-loop_NTPase"/>
</dbReference>
<keyword evidence="3" id="KW-1003">Cell membrane</keyword>
<dbReference type="PROSITE" id="PS50929">
    <property type="entry name" value="ABC_TM1F"/>
    <property type="match status" value="1"/>
</dbReference>
<protein>
    <submittedName>
        <fullName evidence="12">ABC transporter</fullName>
    </submittedName>
</protein>
<dbReference type="SMART" id="SM00382">
    <property type="entry name" value="AAA"/>
    <property type="match status" value="1"/>
</dbReference>
<keyword evidence="4 9" id="KW-0812">Transmembrane</keyword>
<dbReference type="CDD" id="cd18545">
    <property type="entry name" value="ABC_6TM_YknV_like"/>
    <property type="match status" value="1"/>
</dbReference>
<dbReference type="GO" id="GO:0015421">
    <property type="term" value="F:ABC-type oligopeptide transporter activity"/>
    <property type="evidence" value="ECO:0007669"/>
    <property type="project" value="TreeGrafter"/>
</dbReference>
<evidence type="ECO:0000256" key="7">
    <source>
        <dbReference type="ARBA" id="ARBA00022989"/>
    </source>
</evidence>
<evidence type="ECO:0000256" key="1">
    <source>
        <dbReference type="ARBA" id="ARBA00004651"/>
    </source>
</evidence>
<evidence type="ECO:0000256" key="6">
    <source>
        <dbReference type="ARBA" id="ARBA00022840"/>
    </source>
</evidence>
<evidence type="ECO:0000256" key="8">
    <source>
        <dbReference type="ARBA" id="ARBA00023136"/>
    </source>
</evidence>
<dbReference type="InterPro" id="IPR011527">
    <property type="entry name" value="ABC1_TM_dom"/>
</dbReference>
<accession>A0A0P6XF48</accession>
<feature type="transmembrane region" description="Helical" evidence="9">
    <location>
        <begin position="74"/>
        <end position="95"/>
    </location>
</feature>
<dbReference type="Pfam" id="PF00664">
    <property type="entry name" value="ABC_membrane"/>
    <property type="match status" value="1"/>
</dbReference>
<dbReference type="InterPro" id="IPR039421">
    <property type="entry name" value="Type_1_exporter"/>
</dbReference>
<dbReference type="InterPro" id="IPR003439">
    <property type="entry name" value="ABC_transporter-like_ATP-bd"/>
</dbReference>
<comment type="caution">
    <text evidence="12">The sequence shown here is derived from an EMBL/GenBank/DDBJ whole genome shotgun (WGS) entry which is preliminary data.</text>
</comment>
<organism evidence="12 13">
    <name type="scientific">Levilinea saccharolytica</name>
    <dbReference type="NCBI Taxonomy" id="229921"/>
    <lineage>
        <taxon>Bacteria</taxon>
        <taxon>Bacillati</taxon>
        <taxon>Chloroflexota</taxon>
        <taxon>Anaerolineae</taxon>
        <taxon>Anaerolineales</taxon>
        <taxon>Anaerolineaceae</taxon>
        <taxon>Levilinea</taxon>
    </lineage>
</organism>
<sequence length="606" mass="66500">MQGGPMRQLAETKEEKAKNSRQVVGRMVGLLRPYWGWMAAAMGLVLISAAAQGAGPVLIGRAVDTLIVEKDLTGLAWTMVALAGVYFLNMVAFRYQVYFMARAGMQLLTDLRQRVFDKLQGLSLQYLESKAAGDLMSRLVNDIDALNSFFSQALAQMIGALFSLVGIGVAMMLLNWQLGLAVLVMVPVLLWTTKVFTQWARRAFRRTRETLGDVSADLQEELSAVKVAQAFNRTDRNVQRFAERNAANRDANVNATAVTSAFSPAMDVLSTLDLALVVAMGGVLAIRGVVTPGTVVAFIQYVQNFFRPIQTVAQMWTTAQSALAAAERVFDLLDLPVTVEDAPDAVELTDVRGEVVFEHVSFGYDREEMVLQDVSFRVAPGQTFAIVGPTGAGKTTLVSLLARFYDPDEGRVLVDGLDVRRAAQRSLRRKMGIVTQEPFLFSGTVMDNLRYGRLEASDEEVMAAAKVANADEFIRKLPNGYQTEVGERGKLLSQGQRQLISIARAVLADPRILILDEATASIDTRTEVMIQQALNRLLQGRTSFVIAHRLSTIRNADQLLVIQDGALVEQGTHEALLRENGLYAELYRRQFGSVGEPAALQTVTGD</sequence>
<dbReference type="FunFam" id="3.40.50.300:FF:000287">
    <property type="entry name" value="Multidrug ABC transporter ATP-binding protein"/>
    <property type="match status" value="1"/>
</dbReference>
<dbReference type="EMBL" id="LGCM01000035">
    <property type="protein sequence ID" value="KPL81870.1"/>
    <property type="molecule type" value="Genomic_DNA"/>
</dbReference>
<evidence type="ECO:0000313" key="12">
    <source>
        <dbReference type="EMBL" id="KPL81870.1"/>
    </source>
</evidence>
<evidence type="ECO:0000256" key="9">
    <source>
        <dbReference type="SAM" id="Phobius"/>
    </source>
</evidence>
<feature type="domain" description="ABC transmembrane type-1" evidence="11">
    <location>
        <begin position="39"/>
        <end position="321"/>
    </location>
</feature>
<evidence type="ECO:0000256" key="2">
    <source>
        <dbReference type="ARBA" id="ARBA00022448"/>
    </source>
</evidence>
<feature type="domain" description="ABC transporter" evidence="10">
    <location>
        <begin position="355"/>
        <end position="589"/>
    </location>
</feature>
<evidence type="ECO:0000259" key="10">
    <source>
        <dbReference type="PROSITE" id="PS50893"/>
    </source>
</evidence>
<proteinExistence type="predicted"/>
<reference evidence="12 13" key="1">
    <citation type="submission" date="2015-07" db="EMBL/GenBank/DDBJ databases">
        <title>Genome sequence of Levilinea saccharolytica DSM 16555.</title>
        <authorList>
            <person name="Hemp J."/>
            <person name="Ward L.M."/>
            <person name="Pace L.A."/>
            <person name="Fischer W.W."/>
        </authorList>
    </citation>
    <scope>NUCLEOTIDE SEQUENCE [LARGE SCALE GENOMIC DNA]</scope>
    <source>
        <strain evidence="12 13">KIBI-1</strain>
    </source>
</reference>
<dbReference type="FunFam" id="1.20.1560.10:FF:000011">
    <property type="entry name" value="Multidrug ABC transporter ATP-binding protein"/>
    <property type="match status" value="1"/>
</dbReference>
<evidence type="ECO:0000256" key="5">
    <source>
        <dbReference type="ARBA" id="ARBA00022741"/>
    </source>
</evidence>
<dbReference type="GO" id="GO:0005886">
    <property type="term" value="C:plasma membrane"/>
    <property type="evidence" value="ECO:0007669"/>
    <property type="project" value="UniProtKB-SubCell"/>
</dbReference>
<keyword evidence="8 9" id="KW-0472">Membrane</keyword>
<dbReference type="Proteomes" id="UP000050501">
    <property type="component" value="Unassembled WGS sequence"/>
</dbReference>
<dbReference type="GO" id="GO:0016887">
    <property type="term" value="F:ATP hydrolysis activity"/>
    <property type="evidence" value="ECO:0007669"/>
    <property type="project" value="InterPro"/>
</dbReference>
<dbReference type="PROSITE" id="PS00211">
    <property type="entry name" value="ABC_TRANSPORTER_1"/>
    <property type="match status" value="1"/>
</dbReference>
<dbReference type="PROSITE" id="PS50893">
    <property type="entry name" value="ABC_TRANSPORTER_2"/>
    <property type="match status" value="1"/>
</dbReference>
<dbReference type="Pfam" id="PF00005">
    <property type="entry name" value="ABC_tran"/>
    <property type="match status" value="1"/>
</dbReference>
<dbReference type="Gene3D" id="1.20.1560.10">
    <property type="entry name" value="ABC transporter type 1, transmembrane domain"/>
    <property type="match status" value="1"/>
</dbReference>
<dbReference type="SUPFAM" id="SSF90123">
    <property type="entry name" value="ABC transporter transmembrane region"/>
    <property type="match status" value="1"/>
</dbReference>
<keyword evidence="6" id="KW-0067">ATP-binding</keyword>
<dbReference type="InterPro" id="IPR036640">
    <property type="entry name" value="ABC1_TM_sf"/>
</dbReference>
<evidence type="ECO:0000256" key="3">
    <source>
        <dbReference type="ARBA" id="ARBA00022475"/>
    </source>
</evidence>
<dbReference type="PANTHER" id="PTHR43394">
    <property type="entry name" value="ATP-DEPENDENT PERMEASE MDL1, MITOCHONDRIAL"/>
    <property type="match status" value="1"/>
</dbReference>
<dbReference type="PATRIC" id="fig|229921.5.peg.3790"/>
<keyword evidence="5" id="KW-0547">Nucleotide-binding</keyword>
<keyword evidence="2" id="KW-0813">Transport</keyword>
<feature type="transmembrane region" description="Helical" evidence="9">
    <location>
        <begin position="34"/>
        <end position="54"/>
    </location>
</feature>
<dbReference type="GO" id="GO:0005524">
    <property type="term" value="F:ATP binding"/>
    <property type="evidence" value="ECO:0007669"/>
    <property type="project" value="UniProtKB-KW"/>
</dbReference>
<keyword evidence="13" id="KW-1185">Reference proteome</keyword>
<dbReference type="SUPFAM" id="SSF52540">
    <property type="entry name" value="P-loop containing nucleoside triphosphate hydrolases"/>
    <property type="match status" value="1"/>
</dbReference>
<dbReference type="PANTHER" id="PTHR43394:SF1">
    <property type="entry name" value="ATP-BINDING CASSETTE SUB-FAMILY B MEMBER 10, MITOCHONDRIAL"/>
    <property type="match status" value="1"/>
</dbReference>